<feature type="chain" id="PRO_5047228787" evidence="1">
    <location>
        <begin position="23"/>
        <end position="221"/>
    </location>
</feature>
<sequence>MKRWFKLLVLSSALMLSGCASFVESDVTAFHAWPKDMQGKSYVFSAPPERTNNLEYLNYEQLIRQELQVLGFKETQERKSADLTVAFQYGMSTENIVVTQPVDPFFYGQPYGAWGRFGPYRRPYYAPFGPFYDPFFYGPQQTTSYPVFIRRLQIGIARADSGQQLYDVIVDSEGRSSGLAGAMPYMVRSAFADFPGPSGVARHIKLKVEENGKVISRLPPQ</sequence>
<keyword evidence="4" id="KW-1185">Reference proteome</keyword>
<feature type="domain" description="DUF4136" evidence="2">
    <location>
        <begin position="27"/>
        <end position="196"/>
    </location>
</feature>
<gene>
    <name evidence="3" type="ORF">PQR62_01445</name>
</gene>
<dbReference type="PROSITE" id="PS51257">
    <property type="entry name" value="PROKAR_LIPOPROTEIN"/>
    <property type="match status" value="1"/>
</dbReference>
<evidence type="ECO:0000259" key="2">
    <source>
        <dbReference type="Pfam" id="PF13590"/>
    </source>
</evidence>
<evidence type="ECO:0000256" key="1">
    <source>
        <dbReference type="SAM" id="SignalP"/>
    </source>
</evidence>
<proteinExistence type="predicted"/>
<organism evidence="3 4">
    <name type="scientific">Herbaspirillum lusitanum</name>
    <dbReference type="NCBI Taxonomy" id="213312"/>
    <lineage>
        <taxon>Bacteria</taxon>
        <taxon>Pseudomonadati</taxon>
        <taxon>Pseudomonadota</taxon>
        <taxon>Betaproteobacteria</taxon>
        <taxon>Burkholderiales</taxon>
        <taxon>Oxalobacteraceae</taxon>
        <taxon>Herbaspirillum</taxon>
    </lineage>
</organism>
<dbReference type="Gene3D" id="3.30.160.670">
    <property type="match status" value="1"/>
</dbReference>
<dbReference type="RefSeq" id="WP_408154035.1">
    <property type="nucleotide sequence ID" value="NZ_JAQQFM010000001.1"/>
</dbReference>
<accession>A0ABW9A240</accession>
<dbReference type="EMBL" id="JAQQFM010000001">
    <property type="protein sequence ID" value="MFL9922911.1"/>
    <property type="molecule type" value="Genomic_DNA"/>
</dbReference>
<protein>
    <submittedName>
        <fullName evidence="3">DUF4136 domain-containing protein</fullName>
    </submittedName>
</protein>
<comment type="caution">
    <text evidence="3">The sequence shown here is derived from an EMBL/GenBank/DDBJ whole genome shotgun (WGS) entry which is preliminary data.</text>
</comment>
<feature type="signal peptide" evidence="1">
    <location>
        <begin position="1"/>
        <end position="22"/>
    </location>
</feature>
<dbReference type="InterPro" id="IPR025411">
    <property type="entry name" value="DUF4136"/>
</dbReference>
<dbReference type="Proteomes" id="UP001629246">
    <property type="component" value="Unassembled WGS sequence"/>
</dbReference>
<name>A0ABW9A240_9BURK</name>
<keyword evidence="1" id="KW-0732">Signal</keyword>
<dbReference type="Pfam" id="PF13590">
    <property type="entry name" value="DUF4136"/>
    <property type="match status" value="1"/>
</dbReference>
<reference evidence="3 4" key="1">
    <citation type="journal article" date="2024" name="Chem. Sci.">
        <title>Discovery of megapolipeptins by genome mining of a Burkholderiales bacteria collection.</title>
        <authorList>
            <person name="Paulo B.S."/>
            <person name="Recchia M.J.J."/>
            <person name="Lee S."/>
            <person name="Fergusson C.H."/>
            <person name="Romanowski S.B."/>
            <person name="Hernandez A."/>
            <person name="Krull N."/>
            <person name="Liu D.Y."/>
            <person name="Cavanagh H."/>
            <person name="Bos A."/>
            <person name="Gray C.A."/>
            <person name="Murphy B.T."/>
            <person name="Linington R.G."/>
            <person name="Eustaquio A.S."/>
        </authorList>
    </citation>
    <scope>NUCLEOTIDE SEQUENCE [LARGE SCALE GENOMIC DNA]</scope>
    <source>
        <strain evidence="3 4">RL21-008-BIB-A</strain>
    </source>
</reference>
<evidence type="ECO:0000313" key="4">
    <source>
        <dbReference type="Proteomes" id="UP001629246"/>
    </source>
</evidence>
<evidence type="ECO:0000313" key="3">
    <source>
        <dbReference type="EMBL" id="MFL9922911.1"/>
    </source>
</evidence>